<geneLocation type="mitochondrion" evidence="2"/>
<dbReference type="EMBL" id="KX761577">
    <property type="protein sequence ID" value="AST24240.1"/>
    <property type="molecule type" value="Genomic_DNA"/>
</dbReference>
<proteinExistence type="predicted"/>
<feature type="region of interest" description="Disordered" evidence="1">
    <location>
        <begin position="1"/>
        <end position="29"/>
    </location>
</feature>
<keyword evidence="2" id="KW-0496">Mitochondrion</keyword>
<gene>
    <name evidence="2" type="primary">orf118</name>
</gene>
<protein>
    <submittedName>
        <fullName evidence="2">Uncharacterized protein</fullName>
    </submittedName>
</protein>
<accession>A0A2Z2QKI2</accession>
<name>A0A2Z2QKI2_9CHLO</name>
<dbReference type="AlphaFoldDB" id="A0A2Z2QKI2"/>
<reference evidence="2" key="1">
    <citation type="journal article" date="2018" name="Gene">
        <title>The complete mitochondrial genome of the Caulerpa lentillifera (Ulvophyceae, Chlorophyta): Sequence, genome content, organization structure and phylogenetic consideration.</title>
        <authorList>
            <person name="Zheng F."/>
            <person name="Liu H."/>
            <person name="Jiang M."/>
            <person name="Xu Z."/>
            <person name="Wang Z."/>
            <person name="Wang C."/>
            <person name="Du F."/>
            <person name="Shen Z."/>
            <person name="Wang B."/>
        </authorList>
    </citation>
    <scope>NUCLEOTIDE SEQUENCE</scope>
</reference>
<organism evidence="2">
    <name type="scientific">Caulerpa lentillifera</name>
    <dbReference type="NCBI Taxonomy" id="148947"/>
    <lineage>
        <taxon>Eukaryota</taxon>
        <taxon>Viridiplantae</taxon>
        <taxon>Chlorophyta</taxon>
        <taxon>core chlorophytes</taxon>
        <taxon>Ulvophyceae</taxon>
        <taxon>TCBD clade</taxon>
        <taxon>Bryopsidales</taxon>
        <taxon>Halimedineae</taxon>
        <taxon>Caulerpaceae</taxon>
        <taxon>Caulerpa</taxon>
    </lineage>
</organism>
<sequence>MPTESAHVLRMQSPEGGHRSGKSKAHKFPEGEPFSYIPLRAIYGQPTVPRRAGLRTKLNAIRSITTKRHPVFVSKAAQGHGTSNLSLSEEGKKNHCRLFRKASFWAKGIPANNTSSVC</sequence>
<evidence type="ECO:0000256" key="1">
    <source>
        <dbReference type="SAM" id="MobiDB-lite"/>
    </source>
</evidence>
<dbReference type="RefSeq" id="YP_009504765.1">
    <property type="nucleotide sequence ID" value="NC_038217.1"/>
</dbReference>
<dbReference type="GeneID" id="37544021"/>
<evidence type="ECO:0000313" key="2">
    <source>
        <dbReference type="EMBL" id="AST24240.1"/>
    </source>
</evidence>